<dbReference type="GO" id="GO:0004386">
    <property type="term" value="F:helicase activity"/>
    <property type="evidence" value="ECO:0007669"/>
    <property type="project" value="UniProtKB-KW"/>
</dbReference>
<dbReference type="GO" id="GO:0016787">
    <property type="term" value="F:hydrolase activity"/>
    <property type="evidence" value="ECO:0007669"/>
    <property type="project" value="UniProtKB-KW"/>
</dbReference>
<evidence type="ECO:0000256" key="1">
    <source>
        <dbReference type="ARBA" id="ARBA00022741"/>
    </source>
</evidence>
<dbReference type="Pfam" id="PF00271">
    <property type="entry name" value="Helicase_C"/>
    <property type="match status" value="1"/>
</dbReference>
<dbReference type="SUPFAM" id="SSF52540">
    <property type="entry name" value="P-loop containing nucleoside triphosphate hydrolases"/>
    <property type="match status" value="1"/>
</dbReference>
<evidence type="ECO:0008006" key="12">
    <source>
        <dbReference type="Google" id="ProtNLM"/>
    </source>
</evidence>
<dbReference type="PANTHER" id="PTHR18934:SF221">
    <property type="entry name" value="ATP-DEPENDENT RNA HELICASE DHX34-RELATED"/>
    <property type="match status" value="1"/>
</dbReference>
<feature type="domain" description="Helicase ATP-binding" evidence="6">
    <location>
        <begin position="197"/>
        <end position="357"/>
    </location>
</feature>
<dbReference type="InterPro" id="IPR011545">
    <property type="entry name" value="DEAD/DEAH_box_helicase_dom"/>
</dbReference>
<dbReference type="InterPro" id="IPR011709">
    <property type="entry name" value="DEAD-box_helicase_OB_fold"/>
</dbReference>
<dbReference type="GO" id="GO:0003723">
    <property type="term" value="F:RNA binding"/>
    <property type="evidence" value="ECO:0007669"/>
    <property type="project" value="TreeGrafter"/>
</dbReference>
<reference evidence="8" key="1">
    <citation type="submission" date="2021-02" db="EMBL/GenBank/DDBJ databases">
        <authorList>
            <person name="Nowell W R."/>
        </authorList>
    </citation>
    <scope>NUCLEOTIDE SEQUENCE</scope>
</reference>
<sequence>MSHTKKHKRHHYNSDDERNEDEHRKYHRSKPIDQPIEEPIIDPSFDWLARRDYITETYLIDSPMFSSPKDLEDFWKFVQKYQLFQQRRKTQPSKSISTNTDQQRSNILNIPINYDKKYRLNISITINKSLINNVPRYDMTGEKILDHYRLSSVRLAEFKSIIEYYFDFNQKEKFKRIHKLRQDQNNLPIANHRREILEELKIHQVILIAGDTGCGKSTQIPRFLLEAGFDKIACTQPRRIACISLAKRVSYETLNEYDNQVGYQVRFEKTRVKSTRIIFMTEGILLRQLQTDSSLSDYDILVIDEVHERHLFTDFILGIIKCLITQRKDLKVILMSATINIELFSNYFENCPVVKVPGRLYKIQVNYHPIKVEESAGKTSKIDAKPYLRILEQIDNKYPSTDRGDMLIFLSGMAEIQGVMEAVQSYAQENRRWIVLPLHSALSLEEQDKVFDMPPESVRKCVISTNIAETSVTIDGMRFIIDSGKVKEMSYDGKYKMQRLQEFNISRASAEQRKGRAGRTGPGVCYRLYSEHDYLSFQEYSTPEIRRVPLDSLMLQMISMGLKDPRKFPFVEPPDMTAIDSALLRLQEQAALSTIDCSLTSIGSMLARLPVDVSIGKMLIFACIFQYVNPILIMASALSIQSPFLSFLQCDPDTITRRRPMMSNHGDPFTLLNLFDEWIYVKSEGQNTRTWCKRRGVEEQRLYDITKLRRQFQEILRDYNMEIDYQQTKRRTTLEKREHWKKKQQLKDLRSEHDKESKQRKFLKLEDSSLNDSMTDDDNLTKQVMKTTDKIRDIEFRLINDVSALKEMSTDSQNYRSKDINMLTLILCSGLYPQVAIADEFNNYKRDCDQFFHTKTKQFVVLHPTSVFTYDPDNLLPPTSTNSNNKKIVFSNQHELLVYVTLLETNKPYIMNVMRTPAMQTLFLYASTLETNNDFTRILCDQWLEIKFENSETAQSIISSILLLRNARDLLLQMTLQDLNKSLDIELMSKPRTYELQHLLSKKMTDFLENSCLYAIRRVLPAELDTIYRANIQENQDNNDDDIIVNKESTKINEYLTYNCLRSNDDQESFWSEYAGSTMQKHWICPYCNEDILVTVAERVAHENQCQLNSLCNNENPIFKSTQSNINKTNILSNLTTTTTTTSSIPLTQDYYCDICEQTFKLTSIEILRHRGTHQT</sequence>
<feature type="region of interest" description="Disordered" evidence="5">
    <location>
        <begin position="1"/>
        <end position="37"/>
    </location>
</feature>
<dbReference type="PROSITE" id="PS51192">
    <property type="entry name" value="HELICASE_ATP_BIND_1"/>
    <property type="match status" value="1"/>
</dbReference>
<dbReference type="EMBL" id="CAJNOH010000294">
    <property type="protein sequence ID" value="CAF0988456.1"/>
    <property type="molecule type" value="Genomic_DNA"/>
</dbReference>
<dbReference type="SMART" id="SM00487">
    <property type="entry name" value="DEXDc"/>
    <property type="match status" value="1"/>
</dbReference>
<evidence type="ECO:0000256" key="3">
    <source>
        <dbReference type="ARBA" id="ARBA00022806"/>
    </source>
</evidence>
<evidence type="ECO:0000256" key="5">
    <source>
        <dbReference type="SAM" id="MobiDB-lite"/>
    </source>
</evidence>
<dbReference type="Pfam" id="PF21010">
    <property type="entry name" value="HA2_C"/>
    <property type="match status" value="1"/>
</dbReference>
<gene>
    <name evidence="9" type="ORF">JXQ802_LOCUS20916</name>
    <name evidence="8" type="ORF">PYM288_LOCUS13984</name>
</gene>
<keyword evidence="4" id="KW-0067">ATP-binding</keyword>
<dbReference type="PROSITE" id="PS51194">
    <property type="entry name" value="HELICASE_CTER"/>
    <property type="match status" value="1"/>
</dbReference>
<dbReference type="CDD" id="cd17979">
    <property type="entry name" value="DEXHc_DHX34"/>
    <property type="match status" value="1"/>
</dbReference>
<dbReference type="CDD" id="cd18791">
    <property type="entry name" value="SF2_C_RHA"/>
    <property type="match status" value="1"/>
</dbReference>
<evidence type="ECO:0000259" key="7">
    <source>
        <dbReference type="PROSITE" id="PS51194"/>
    </source>
</evidence>
<evidence type="ECO:0000259" key="6">
    <source>
        <dbReference type="PROSITE" id="PS51192"/>
    </source>
</evidence>
<dbReference type="InterPro" id="IPR007502">
    <property type="entry name" value="Helicase-assoc_dom"/>
</dbReference>
<dbReference type="InterPro" id="IPR056382">
    <property type="entry name" value="DHX34_Znf-C2H2"/>
</dbReference>
<dbReference type="FunFam" id="3.40.50.300:FF:000540">
    <property type="entry name" value="probable ATP-dependent RNA helicase DHX34"/>
    <property type="match status" value="1"/>
</dbReference>
<evidence type="ECO:0000256" key="2">
    <source>
        <dbReference type="ARBA" id="ARBA00022801"/>
    </source>
</evidence>
<dbReference type="Pfam" id="PF24485">
    <property type="entry name" value="zf-C2H2_DHX34"/>
    <property type="match status" value="1"/>
</dbReference>
<dbReference type="AlphaFoldDB" id="A0A814FWC4"/>
<feature type="domain" description="Helicase C-terminal" evidence="7">
    <location>
        <begin position="393"/>
        <end position="561"/>
    </location>
</feature>
<protein>
    <recommendedName>
        <fullName evidence="12">ATP-dependent RNA helicase DHX34</fullName>
    </recommendedName>
</protein>
<dbReference type="PANTHER" id="PTHR18934">
    <property type="entry name" value="ATP-DEPENDENT RNA HELICASE"/>
    <property type="match status" value="1"/>
</dbReference>
<keyword evidence="1" id="KW-0547">Nucleotide-binding</keyword>
<comment type="caution">
    <text evidence="8">The sequence shown here is derived from an EMBL/GenBank/DDBJ whole genome shotgun (WGS) entry which is preliminary data.</text>
</comment>
<feature type="compositionally biased region" description="Basic and acidic residues" evidence="5">
    <location>
        <begin position="12"/>
        <end position="24"/>
    </location>
</feature>
<dbReference type="Proteomes" id="UP000663870">
    <property type="component" value="Unassembled WGS sequence"/>
</dbReference>
<dbReference type="SMART" id="SM00490">
    <property type="entry name" value="HELICc"/>
    <property type="match status" value="1"/>
</dbReference>
<dbReference type="FunFam" id="3.40.50.300:FF:000725">
    <property type="entry name" value="probable ATP-dependent RNA helicase DHX34"/>
    <property type="match status" value="1"/>
</dbReference>
<dbReference type="InterPro" id="IPR027417">
    <property type="entry name" value="P-loop_NTPase"/>
</dbReference>
<dbReference type="InterPro" id="IPR001650">
    <property type="entry name" value="Helicase_C-like"/>
</dbReference>
<dbReference type="Pfam" id="PF07717">
    <property type="entry name" value="OB_NTP_bind"/>
    <property type="match status" value="1"/>
</dbReference>
<evidence type="ECO:0000256" key="4">
    <source>
        <dbReference type="ARBA" id="ARBA00022840"/>
    </source>
</evidence>
<dbReference type="EMBL" id="CAJNOL010000605">
    <property type="protein sequence ID" value="CAF1135205.1"/>
    <property type="molecule type" value="Genomic_DNA"/>
</dbReference>
<dbReference type="InterPro" id="IPR014001">
    <property type="entry name" value="Helicase_ATP-bd"/>
</dbReference>
<feature type="compositionally biased region" description="Basic residues" evidence="5">
    <location>
        <begin position="1"/>
        <end position="11"/>
    </location>
</feature>
<name>A0A814FWC4_9BILA</name>
<keyword evidence="11" id="KW-1185">Reference proteome</keyword>
<dbReference type="SMART" id="SM00847">
    <property type="entry name" value="HA2"/>
    <property type="match status" value="1"/>
</dbReference>
<dbReference type="Pfam" id="PF00270">
    <property type="entry name" value="DEAD"/>
    <property type="match status" value="1"/>
</dbReference>
<dbReference type="GO" id="GO:0005524">
    <property type="term" value="F:ATP binding"/>
    <property type="evidence" value="ECO:0007669"/>
    <property type="project" value="UniProtKB-KW"/>
</dbReference>
<proteinExistence type="predicted"/>
<evidence type="ECO:0000313" key="10">
    <source>
        <dbReference type="Proteomes" id="UP000663854"/>
    </source>
</evidence>
<evidence type="ECO:0000313" key="8">
    <source>
        <dbReference type="EMBL" id="CAF0988456.1"/>
    </source>
</evidence>
<dbReference type="Gene3D" id="1.20.120.1080">
    <property type="match status" value="1"/>
</dbReference>
<accession>A0A814FWC4</accession>
<evidence type="ECO:0000313" key="9">
    <source>
        <dbReference type="EMBL" id="CAF1135205.1"/>
    </source>
</evidence>
<keyword evidence="3" id="KW-0347">Helicase</keyword>
<organism evidence="8 10">
    <name type="scientific">Rotaria sordida</name>
    <dbReference type="NCBI Taxonomy" id="392033"/>
    <lineage>
        <taxon>Eukaryota</taxon>
        <taxon>Metazoa</taxon>
        <taxon>Spiralia</taxon>
        <taxon>Gnathifera</taxon>
        <taxon>Rotifera</taxon>
        <taxon>Eurotatoria</taxon>
        <taxon>Bdelloidea</taxon>
        <taxon>Philodinida</taxon>
        <taxon>Philodinidae</taxon>
        <taxon>Rotaria</taxon>
    </lineage>
</organism>
<evidence type="ECO:0000313" key="11">
    <source>
        <dbReference type="Proteomes" id="UP000663870"/>
    </source>
</evidence>
<dbReference type="Gene3D" id="3.40.50.300">
    <property type="entry name" value="P-loop containing nucleotide triphosphate hydrolases"/>
    <property type="match status" value="2"/>
</dbReference>
<keyword evidence="2" id="KW-0378">Hydrolase</keyword>
<dbReference type="Proteomes" id="UP000663854">
    <property type="component" value="Unassembled WGS sequence"/>
</dbReference>